<dbReference type="Gene3D" id="1.10.10.10">
    <property type="entry name" value="Winged helix-like DNA-binding domain superfamily/Winged helix DNA-binding domain"/>
    <property type="match status" value="1"/>
</dbReference>
<organism evidence="2 3">
    <name type="scientific">Candidatus Magasanikbacteria bacterium CG10_big_fil_rev_8_21_14_0_10_47_10</name>
    <dbReference type="NCBI Taxonomy" id="1974652"/>
    <lineage>
        <taxon>Bacteria</taxon>
        <taxon>Candidatus Magasanikiibacteriota</taxon>
    </lineage>
</organism>
<protein>
    <recommendedName>
        <fullName evidence="1">Transcription regulator TrmB N-terminal domain-containing protein</fullName>
    </recommendedName>
</protein>
<evidence type="ECO:0000259" key="1">
    <source>
        <dbReference type="Pfam" id="PF01978"/>
    </source>
</evidence>
<dbReference type="EMBL" id="PFCB01000023">
    <property type="protein sequence ID" value="PIR74288.1"/>
    <property type="molecule type" value="Genomic_DNA"/>
</dbReference>
<feature type="domain" description="Transcription regulator TrmB N-terminal" evidence="1">
    <location>
        <begin position="17"/>
        <end position="85"/>
    </location>
</feature>
<name>A0A2H0TQ57_9BACT</name>
<proteinExistence type="predicted"/>
<dbReference type="InterPro" id="IPR002831">
    <property type="entry name" value="Tscrpt_reg_TrmB_N"/>
</dbReference>
<evidence type="ECO:0000313" key="2">
    <source>
        <dbReference type="EMBL" id="PIR74288.1"/>
    </source>
</evidence>
<reference evidence="3" key="1">
    <citation type="submission" date="2017-09" db="EMBL/GenBank/DDBJ databases">
        <title>Depth-based differentiation of microbial function through sediment-hosted aquifers and enrichment of novel symbionts in the deep terrestrial subsurface.</title>
        <authorList>
            <person name="Probst A.J."/>
            <person name="Ladd B."/>
            <person name="Jarett J.K."/>
            <person name="Geller-Mcgrath D.E."/>
            <person name="Sieber C.M.K."/>
            <person name="Emerson J.B."/>
            <person name="Anantharaman K."/>
            <person name="Thomas B.C."/>
            <person name="Malmstrom R."/>
            <person name="Stieglmeier M."/>
            <person name="Klingl A."/>
            <person name="Woyke T."/>
            <person name="Ryan C.M."/>
            <person name="Banfield J.F."/>
        </authorList>
    </citation>
    <scope>NUCLEOTIDE SEQUENCE [LARGE SCALE GENOMIC DNA]</scope>
</reference>
<evidence type="ECO:0000313" key="3">
    <source>
        <dbReference type="Proteomes" id="UP000230154"/>
    </source>
</evidence>
<dbReference type="InterPro" id="IPR011991">
    <property type="entry name" value="ArsR-like_HTH"/>
</dbReference>
<dbReference type="PANTHER" id="PTHR34293">
    <property type="entry name" value="HTH-TYPE TRANSCRIPTIONAL REGULATOR TRMBL2"/>
    <property type="match status" value="1"/>
</dbReference>
<dbReference type="InterPro" id="IPR036390">
    <property type="entry name" value="WH_DNA-bd_sf"/>
</dbReference>
<dbReference type="InterPro" id="IPR036388">
    <property type="entry name" value="WH-like_DNA-bd_sf"/>
</dbReference>
<dbReference type="AlphaFoldDB" id="A0A2H0TQ57"/>
<dbReference type="PANTHER" id="PTHR34293:SF1">
    <property type="entry name" value="HTH-TYPE TRANSCRIPTIONAL REGULATOR TRMBL2"/>
    <property type="match status" value="1"/>
</dbReference>
<dbReference type="SUPFAM" id="SSF46785">
    <property type="entry name" value="Winged helix' DNA-binding domain"/>
    <property type="match status" value="1"/>
</dbReference>
<dbReference type="Proteomes" id="UP000230154">
    <property type="component" value="Unassembled WGS sequence"/>
</dbReference>
<comment type="caution">
    <text evidence="2">The sequence shown here is derived from an EMBL/GenBank/DDBJ whole genome shotgun (WGS) entry which is preliminary data.</text>
</comment>
<dbReference type="Pfam" id="PF01978">
    <property type="entry name" value="TrmB"/>
    <property type="match status" value="1"/>
</dbReference>
<dbReference type="CDD" id="cd00090">
    <property type="entry name" value="HTH_ARSR"/>
    <property type="match status" value="1"/>
</dbReference>
<gene>
    <name evidence="2" type="ORF">COU35_03275</name>
</gene>
<accession>A0A2H0TQ57</accession>
<dbReference type="InterPro" id="IPR051797">
    <property type="entry name" value="TrmB-like"/>
</dbReference>
<sequence length="258" mass="30340">MAHTESKKHKTKQQRALEAIGLGENETRLYLLMLKRPKATVQELQKRSSFPRTMLYYVLRNLQEAGLVLSVKEGWRTEYIAQNPEHLYDVLDARQREFADRIADVQSLVPSLRQVYRLADRRPDVRFFEGLEQYKAALDDVFDSGADCLYAYVPSNRKKRPGLALRQAFDEKRIEKGIAQKILVPDDETANVLAAQYDHDRLTEIRVMKDDRQDDFDMRLYNSKIVYSRFTAREPIVTLIDDRPFYEMQKTLFLLAWK</sequence>